<dbReference type="EMBL" id="MCHY01000008">
    <property type="protein sequence ID" value="RKD24405.1"/>
    <property type="molecule type" value="Genomic_DNA"/>
</dbReference>
<proteinExistence type="predicted"/>
<comment type="caution">
    <text evidence="2">The sequence shown here is derived from an EMBL/GenBank/DDBJ whole genome shotgun (WGS) entry which is preliminary data.</text>
</comment>
<keyword evidence="1" id="KW-0472">Membrane</keyword>
<keyword evidence="1" id="KW-1133">Transmembrane helix</keyword>
<dbReference type="AlphaFoldDB" id="A0A419SKA9"/>
<feature type="transmembrane region" description="Helical" evidence="1">
    <location>
        <begin position="37"/>
        <end position="57"/>
    </location>
</feature>
<protein>
    <submittedName>
        <fullName evidence="2">Uncharacterized protein</fullName>
    </submittedName>
</protein>
<accession>A0A419SKA9</accession>
<dbReference type="RefSeq" id="WP_245983459.1">
    <property type="nucleotide sequence ID" value="NZ_MCHY01000008.1"/>
</dbReference>
<reference evidence="2 3" key="1">
    <citation type="submission" date="2016-08" db="EMBL/GenBank/DDBJ databases">
        <title>Novel Firmicute Genomes.</title>
        <authorList>
            <person name="Poppleton D.I."/>
            <person name="Gribaldo S."/>
        </authorList>
    </citation>
    <scope>NUCLEOTIDE SEQUENCE [LARGE SCALE GENOMIC DNA]</scope>
    <source>
        <strain evidence="2 3">RAOx-1</strain>
    </source>
</reference>
<evidence type="ECO:0000256" key="1">
    <source>
        <dbReference type="SAM" id="Phobius"/>
    </source>
</evidence>
<dbReference type="Proteomes" id="UP000284219">
    <property type="component" value="Unassembled WGS sequence"/>
</dbReference>
<evidence type="ECO:0000313" key="2">
    <source>
        <dbReference type="EMBL" id="RKD24405.1"/>
    </source>
</evidence>
<gene>
    <name evidence="2" type="ORF">BEP19_08420</name>
</gene>
<evidence type="ECO:0000313" key="3">
    <source>
        <dbReference type="Proteomes" id="UP000284219"/>
    </source>
</evidence>
<sequence>MKFVSHRCGSTAAMIHKRLIVDNYLCRARAELLQGLMSAYFTPLQALSFMTFILWYVPCLATFSVIHEETDSKKWTWFWLCVSDRIFDLLVVLSNGSLAMLLKRGESNDPEHGSWRACVWLCGVDVGSILQKKQEGNCSGCAHAEQCPTAQQIKKSASRRNPDLRFFNSMFPFAQF</sequence>
<name>A0A419SKA9_9BACL</name>
<organism evidence="2 3">
    <name type="scientific">Ammoniphilus oxalaticus</name>
    <dbReference type="NCBI Taxonomy" id="66863"/>
    <lineage>
        <taxon>Bacteria</taxon>
        <taxon>Bacillati</taxon>
        <taxon>Bacillota</taxon>
        <taxon>Bacilli</taxon>
        <taxon>Bacillales</taxon>
        <taxon>Paenibacillaceae</taxon>
        <taxon>Aneurinibacillus group</taxon>
        <taxon>Ammoniphilus</taxon>
    </lineage>
</organism>
<keyword evidence="1" id="KW-0812">Transmembrane</keyword>
<keyword evidence="3" id="KW-1185">Reference proteome</keyword>